<evidence type="ECO:0000313" key="2">
    <source>
        <dbReference type="EMBL" id="KKP70313.1"/>
    </source>
</evidence>
<sequence length="238" mass="28425">MNKKDKKYNLHFRRFEFKYILPTALADSLIPTVTKYMKLDTHINSKGFYEVNSLYYDSPFLYCYNQKLDGVYFRKKYRIRSYPLNGQSFFEIKRKVGDIVIKDRVSLQNYDISDKESYSEENILPQITGQLKGELVKDYHHLNLKPLIIIVYKRRPYFSKFTNNLRLTFDYDLKANLIKDLDSKSNNIHFVDNHFTVLEIKTNSTIPAWLGYIIKRYNLERNSFSKYANSVTRLLINN</sequence>
<dbReference type="STRING" id="1618350.UR67_C0001G0222"/>
<dbReference type="InterPro" id="IPR018966">
    <property type="entry name" value="VTC_domain"/>
</dbReference>
<evidence type="ECO:0000259" key="1">
    <source>
        <dbReference type="Pfam" id="PF09359"/>
    </source>
</evidence>
<name>A0A0G0BLL0_UNCC3</name>
<dbReference type="InterPro" id="IPR042267">
    <property type="entry name" value="VTC_sf"/>
</dbReference>
<comment type="caution">
    <text evidence="2">The sequence shown here is derived from an EMBL/GenBank/DDBJ whole genome shotgun (WGS) entry which is preliminary data.</text>
</comment>
<dbReference type="Gene3D" id="3.20.100.30">
    <property type="entry name" value="VTC, catalytic tunnel domain"/>
    <property type="match status" value="1"/>
</dbReference>
<dbReference type="EMBL" id="LBQB01000001">
    <property type="protein sequence ID" value="KKP70313.1"/>
    <property type="molecule type" value="Genomic_DNA"/>
</dbReference>
<feature type="domain" description="VTC" evidence="1">
    <location>
        <begin position="14"/>
        <end position="233"/>
    </location>
</feature>
<dbReference type="Pfam" id="PF09359">
    <property type="entry name" value="VTC"/>
    <property type="match status" value="1"/>
</dbReference>
<accession>A0A0G0BLL0</accession>
<gene>
    <name evidence="2" type="ORF">UR67_C0001G0222</name>
</gene>
<dbReference type="CDD" id="cd07750">
    <property type="entry name" value="PolyPPase_VTC_like"/>
    <property type="match status" value="1"/>
</dbReference>
<evidence type="ECO:0000313" key="3">
    <source>
        <dbReference type="Proteomes" id="UP000034581"/>
    </source>
</evidence>
<reference evidence="2 3" key="1">
    <citation type="journal article" date="2015" name="Nature">
        <title>rRNA introns, odd ribosomes, and small enigmatic genomes across a large radiation of phyla.</title>
        <authorList>
            <person name="Brown C.T."/>
            <person name="Hug L.A."/>
            <person name="Thomas B.C."/>
            <person name="Sharon I."/>
            <person name="Castelle C.J."/>
            <person name="Singh A."/>
            <person name="Wilkins M.J."/>
            <person name="Williams K.H."/>
            <person name="Banfield J.F."/>
        </authorList>
    </citation>
    <scope>NUCLEOTIDE SEQUENCE [LARGE SCALE GENOMIC DNA]</scope>
</reference>
<organism evidence="2 3">
    <name type="scientific">candidate division CPR3 bacterium GW2011_GWF2_35_18</name>
    <dbReference type="NCBI Taxonomy" id="1618350"/>
    <lineage>
        <taxon>Bacteria</taxon>
        <taxon>Bacteria division CPR3</taxon>
    </lineage>
</organism>
<protein>
    <recommendedName>
        <fullName evidence="1">VTC domain-containing protein</fullName>
    </recommendedName>
</protein>
<dbReference type="Proteomes" id="UP000034581">
    <property type="component" value="Unassembled WGS sequence"/>
</dbReference>
<dbReference type="GO" id="GO:0006799">
    <property type="term" value="P:polyphosphate biosynthetic process"/>
    <property type="evidence" value="ECO:0007669"/>
    <property type="project" value="UniProtKB-ARBA"/>
</dbReference>
<proteinExistence type="predicted"/>
<dbReference type="AlphaFoldDB" id="A0A0G0BLL0"/>